<keyword evidence="1" id="KW-0472">Membrane</keyword>
<proteinExistence type="predicted"/>
<dbReference type="EMBL" id="JABBHF010000011">
    <property type="protein sequence ID" value="NMH89285.1"/>
    <property type="molecule type" value="Genomic_DNA"/>
</dbReference>
<gene>
    <name evidence="2" type="ORF">HHX25_17365</name>
</gene>
<protein>
    <submittedName>
        <fullName evidence="2">Uncharacterized protein</fullName>
    </submittedName>
</protein>
<feature type="transmembrane region" description="Helical" evidence="1">
    <location>
        <begin position="40"/>
        <end position="61"/>
    </location>
</feature>
<organism evidence="2 3">
    <name type="scientific">Flavivirga algicola</name>
    <dbReference type="NCBI Taxonomy" id="2729136"/>
    <lineage>
        <taxon>Bacteria</taxon>
        <taxon>Pseudomonadati</taxon>
        <taxon>Bacteroidota</taxon>
        <taxon>Flavobacteriia</taxon>
        <taxon>Flavobacteriales</taxon>
        <taxon>Flavobacteriaceae</taxon>
        <taxon>Flavivirga</taxon>
    </lineage>
</organism>
<accession>A0ABX1S216</accession>
<feature type="transmembrane region" description="Helical" evidence="1">
    <location>
        <begin position="67"/>
        <end position="84"/>
    </location>
</feature>
<comment type="caution">
    <text evidence="2">The sequence shown here is derived from an EMBL/GenBank/DDBJ whole genome shotgun (WGS) entry which is preliminary data.</text>
</comment>
<name>A0ABX1S216_9FLAO</name>
<keyword evidence="1" id="KW-1133">Transmembrane helix</keyword>
<dbReference type="RefSeq" id="WP_169676129.1">
    <property type="nucleotide sequence ID" value="NZ_JABBHF010000011.1"/>
</dbReference>
<feature type="transmembrane region" description="Helical" evidence="1">
    <location>
        <begin position="147"/>
        <end position="168"/>
    </location>
</feature>
<keyword evidence="1" id="KW-0812">Transmembrane</keyword>
<evidence type="ECO:0000313" key="2">
    <source>
        <dbReference type="EMBL" id="NMH89285.1"/>
    </source>
</evidence>
<reference evidence="2 3" key="1">
    <citation type="submission" date="2020-04" db="EMBL/GenBank/DDBJ databases">
        <title>A Flavivirga sp. nov.</title>
        <authorList>
            <person name="Sun X."/>
        </authorList>
    </citation>
    <scope>NUCLEOTIDE SEQUENCE [LARGE SCALE GENOMIC DNA]</scope>
    <source>
        <strain evidence="2 3">Y03</strain>
    </source>
</reference>
<dbReference type="Proteomes" id="UP000746690">
    <property type="component" value="Unassembled WGS sequence"/>
</dbReference>
<keyword evidence="3" id="KW-1185">Reference proteome</keyword>
<sequence>MTTFENLKSQWDNQPELKTPDNGSKMIIEKVTFLKRKQRITNFVLTITAIILLGFFFYIAAYNNTKVSMALLLMFGAVLARIIVEKLSIRKLYKLDVTANNMTFRQKVVYYYKSRITTHYVITPILIILYITGFMILMPYFKQGLSTGFYTYIQVSGFMTLFVLVLLIGKQIAKEMKILKGLSS</sequence>
<evidence type="ECO:0000256" key="1">
    <source>
        <dbReference type="SAM" id="Phobius"/>
    </source>
</evidence>
<feature type="transmembrane region" description="Helical" evidence="1">
    <location>
        <begin position="120"/>
        <end position="141"/>
    </location>
</feature>
<evidence type="ECO:0000313" key="3">
    <source>
        <dbReference type="Proteomes" id="UP000746690"/>
    </source>
</evidence>